<keyword evidence="3" id="KW-0949">S-adenosyl-L-methionine</keyword>
<dbReference type="InterPro" id="IPR013216">
    <property type="entry name" value="Methyltransf_11"/>
</dbReference>
<dbReference type="Pfam" id="PF08241">
    <property type="entry name" value="Methyltransf_11"/>
    <property type="match status" value="1"/>
</dbReference>
<name>A0A2A9E682_9MICO</name>
<gene>
    <name evidence="5" type="ORF">ATL42_1971</name>
</gene>
<evidence type="ECO:0000259" key="4">
    <source>
        <dbReference type="Pfam" id="PF08241"/>
    </source>
</evidence>
<dbReference type="GO" id="GO:0008757">
    <property type="term" value="F:S-adenosylmethionine-dependent methyltransferase activity"/>
    <property type="evidence" value="ECO:0007669"/>
    <property type="project" value="InterPro"/>
</dbReference>
<dbReference type="InterPro" id="IPR029063">
    <property type="entry name" value="SAM-dependent_MTases_sf"/>
</dbReference>
<dbReference type="Proteomes" id="UP000225548">
    <property type="component" value="Unassembled WGS sequence"/>
</dbReference>
<evidence type="ECO:0000313" key="5">
    <source>
        <dbReference type="EMBL" id="PFG34071.1"/>
    </source>
</evidence>
<evidence type="ECO:0000313" key="6">
    <source>
        <dbReference type="Proteomes" id="UP000225548"/>
    </source>
</evidence>
<keyword evidence="6" id="KW-1185">Reference proteome</keyword>
<keyword evidence="2 5" id="KW-0808">Transferase</keyword>
<sequence length="208" mass="22152">MACAVSGSGHYEPMTTAEQWDAEAASFDDQPDHGLRDAAVRTAWADLLLPLMPPAPARIADIGCGTGTLSLLLSDAGHRVSGLDISPAMVALATTKVARAGYEPDVRGGDAAAPPWHPGSFDVVLTRHVLWAMDDPDAALARWIELLAPHGRLVLIEGRWSTGAGLSAARVCGLVRRYRAEADVTVLDDARYWGAPVSDERYVVVSRS</sequence>
<evidence type="ECO:0000256" key="1">
    <source>
        <dbReference type="ARBA" id="ARBA00022603"/>
    </source>
</evidence>
<dbReference type="SUPFAM" id="SSF53335">
    <property type="entry name" value="S-adenosyl-L-methionine-dependent methyltransferases"/>
    <property type="match status" value="1"/>
</dbReference>
<accession>A0A2A9E682</accession>
<comment type="caution">
    <text evidence="5">The sequence shown here is derived from an EMBL/GenBank/DDBJ whole genome shotgun (WGS) entry which is preliminary data.</text>
</comment>
<dbReference type="PANTHER" id="PTHR43464">
    <property type="entry name" value="METHYLTRANSFERASE"/>
    <property type="match status" value="1"/>
</dbReference>
<proteinExistence type="predicted"/>
<keyword evidence="1 5" id="KW-0489">Methyltransferase</keyword>
<protein>
    <submittedName>
        <fullName evidence="5">Methyltransferase family protein</fullName>
    </submittedName>
</protein>
<dbReference type="Gene3D" id="3.40.50.150">
    <property type="entry name" value="Vaccinia Virus protein VP39"/>
    <property type="match status" value="1"/>
</dbReference>
<feature type="domain" description="Methyltransferase type 11" evidence="4">
    <location>
        <begin position="61"/>
        <end position="155"/>
    </location>
</feature>
<evidence type="ECO:0000256" key="3">
    <source>
        <dbReference type="ARBA" id="ARBA00022691"/>
    </source>
</evidence>
<organism evidence="5 6">
    <name type="scientific">Sanguibacter antarcticus</name>
    <dbReference type="NCBI Taxonomy" id="372484"/>
    <lineage>
        <taxon>Bacteria</taxon>
        <taxon>Bacillati</taxon>
        <taxon>Actinomycetota</taxon>
        <taxon>Actinomycetes</taxon>
        <taxon>Micrococcales</taxon>
        <taxon>Sanguibacteraceae</taxon>
        <taxon>Sanguibacter</taxon>
    </lineage>
</organism>
<dbReference type="PANTHER" id="PTHR43464:SF19">
    <property type="entry name" value="UBIQUINONE BIOSYNTHESIS O-METHYLTRANSFERASE, MITOCHONDRIAL"/>
    <property type="match status" value="1"/>
</dbReference>
<dbReference type="AlphaFoldDB" id="A0A2A9E682"/>
<reference evidence="5 6" key="1">
    <citation type="submission" date="2017-10" db="EMBL/GenBank/DDBJ databases">
        <title>Sequencing the genomes of 1000 actinobacteria strains.</title>
        <authorList>
            <person name="Klenk H.-P."/>
        </authorList>
    </citation>
    <scope>NUCLEOTIDE SEQUENCE [LARGE SCALE GENOMIC DNA]</scope>
    <source>
        <strain evidence="5 6">DSM 18966</strain>
    </source>
</reference>
<dbReference type="CDD" id="cd02440">
    <property type="entry name" value="AdoMet_MTases"/>
    <property type="match status" value="1"/>
</dbReference>
<dbReference type="EMBL" id="PDJG01000001">
    <property type="protein sequence ID" value="PFG34071.1"/>
    <property type="molecule type" value="Genomic_DNA"/>
</dbReference>
<dbReference type="GO" id="GO:0032259">
    <property type="term" value="P:methylation"/>
    <property type="evidence" value="ECO:0007669"/>
    <property type="project" value="UniProtKB-KW"/>
</dbReference>
<evidence type="ECO:0000256" key="2">
    <source>
        <dbReference type="ARBA" id="ARBA00022679"/>
    </source>
</evidence>